<evidence type="ECO:0000313" key="5">
    <source>
        <dbReference type="Proteomes" id="UP000005444"/>
    </source>
</evidence>
<dbReference type="InterPro" id="IPR036271">
    <property type="entry name" value="Tet_transcr_reg_TetR-rel_C_sf"/>
</dbReference>
<feature type="DNA-binding region" description="H-T-H motif" evidence="2">
    <location>
        <begin position="33"/>
        <end position="52"/>
    </location>
</feature>
<dbReference type="PROSITE" id="PS50977">
    <property type="entry name" value="HTH_TETR_2"/>
    <property type="match status" value="1"/>
</dbReference>
<accession>G8PBH8</accession>
<dbReference type="PANTHER" id="PTHR43479:SF11">
    <property type="entry name" value="ACREF_ENVCD OPERON REPRESSOR-RELATED"/>
    <property type="match status" value="1"/>
</dbReference>
<dbReference type="InterPro" id="IPR001647">
    <property type="entry name" value="HTH_TetR"/>
</dbReference>
<dbReference type="SUPFAM" id="SSF46689">
    <property type="entry name" value="Homeodomain-like"/>
    <property type="match status" value="1"/>
</dbReference>
<dbReference type="EMBL" id="CP003137">
    <property type="protein sequence ID" value="AEV94727.1"/>
    <property type="molecule type" value="Genomic_DNA"/>
</dbReference>
<dbReference type="STRING" id="701521.PECL_424"/>
<dbReference type="eggNOG" id="COG1309">
    <property type="taxonomic scope" value="Bacteria"/>
</dbReference>
<dbReference type="HOGENOM" id="CLU_069356_45_0_9"/>
<gene>
    <name evidence="4" type="ordered locus">PECL_424</name>
</gene>
<dbReference type="KEGG" id="pce:PECL_424"/>
<dbReference type="InterPro" id="IPR009057">
    <property type="entry name" value="Homeodomain-like_sf"/>
</dbReference>
<evidence type="ECO:0000259" key="3">
    <source>
        <dbReference type="PROSITE" id="PS50977"/>
    </source>
</evidence>
<dbReference type="GO" id="GO:0003677">
    <property type="term" value="F:DNA binding"/>
    <property type="evidence" value="ECO:0007669"/>
    <property type="project" value="UniProtKB-UniRule"/>
</dbReference>
<feature type="domain" description="HTH tetR-type" evidence="3">
    <location>
        <begin position="10"/>
        <end position="70"/>
    </location>
</feature>
<keyword evidence="5" id="KW-1185">Reference proteome</keyword>
<sequence length="213" mass="24758">MANIEVPKDPQKVQRILVSALHLFAQNKYRKTKVEDIASMARVSKGIVFRYFDNKFGLYLATIEYANQNILDTVDYSVWQDSVDLTELIVRATEYKLKLQIKFPDEFQLLTDVFANVEDFSPEMEEKVRKKYQASTAMTQKLVEPVFERLVLRDDVSQEEVYNMLNGIMLQIGEETKIFMKNHPDGDLKGMTGIIEHAKGYMKIFERGIKKDN</sequence>
<organism evidence="4 5">
    <name type="scientific">Pediococcus claussenii (strain ATCC BAA-344 / DSM 14800 / JCM 18046 / KCTC 3811 / LMG 21948 / P06)</name>
    <dbReference type="NCBI Taxonomy" id="701521"/>
    <lineage>
        <taxon>Bacteria</taxon>
        <taxon>Bacillati</taxon>
        <taxon>Bacillota</taxon>
        <taxon>Bacilli</taxon>
        <taxon>Lactobacillales</taxon>
        <taxon>Lactobacillaceae</taxon>
        <taxon>Pediococcus</taxon>
    </lineage>
</organism>
<dbReference type="PATRIC" id="fig|701521.8.peg.399"/>
<dbReference type="Pfam" id="PF00440">
    <property type="entry name" value="TetR_N"/>
    <property type="match status" value="1"/>
</dbReference>
<protein>
    <submittedName>
        <fullName evidence="4">Transcriptional regulator, TetR family</fullName>
    </submittedName>
</protein>
<dbReference type="RefSeq" id="WP_014214925.1">
    <property type="nucleotide sequence ID" value="NC_016605.1"/>
</dbReference>
<dbReference type="PANTHER" id="PTHR43479">
    <property type="entry name" value="ACREF/ENVCD OPERON REPRESSOR-RELATED"/>
    <property type="match status" value="1"/>
</dbReference>
<dbReference type="Proteomes" id="UP000005444">
    <property type="component" value="Chromosome"/>
</dbReference>
<reference evidence="4 5" key="1">
    <citation type="journal article" date="2012" name="J. Bacteriol.">
        <title>Complete Genome Sequence of the Beer Spoilage Organism Pediococcus claussenii ATCC BAA-344T.</title>
        <authorList>
            <person name="Pittet V."/>
            <person name="Abegunde T."/>
            <person name="Marfleet T."/>
            <person name="Haakensen M."/>
            <person name="Morrow K."/>
            <person name="Jayaprakash T."/>
            <person name="Schroeder K."/>
            <person name="Trost B."/>
            <person name="Byrns S."/>
            <person name="Bergsveinson J."/>
            <person name="Kusalik A."/>
            <person name="Ziola B."/>
        </authorList>
    </citation>
    <scope>NUCLEOTIDE SEQUENCE [LARGE SCALE GENOMIC DNA]</scope>
    <source>
        <strain evidence="4 5">ATCC BAA-344</strain>
    </source>
</reference>
<evidence type="ECO:0000256" key="1">
    <source>
        <dbReference type="ARBA" id="ARBA00023125"/>
    </source>
</evidence>
<dbReference type="Gene3D" id="1.10.357.10">
    <property type="entry name" value="Tetracycline Repressor, domain 2"/>
    <property type="match status" value="1"/>
</dbReference>
<dbReference type="SUPFAM" id="SSF48498">
    <property type="entry name" value="Tetracyclin repressor-like, C-terminal domain"/>
    <property type="match status" value="1"/>
</dbReference>
<dbReference type="PRINTS" id="PR00455">
    <property type="entry name" value="HTHTETR"/>
</dbReference>
<proteinExistence type="predicted"/>
<evidence type="ECO:0000313" key="4">
    <source>
        <dbReference type="EMBL" id="AEV94727.1"/>
    </source>
</evidence>
<keyword evidence="1 2" id="KW-0238">DNA-binding</keyword>
<dbReference type="AlphaFoldDB" id="G8PBH8"/>
<evidence type="ECO:0000256" key="2">
    <source>
        <dbReference type="PROSITE-ProRule" id="PRU00335"/>
    </source>
</evidence>
<dbReference type="InterPro" id="IPR050624">
    <property type="entry name" value="HTH-type_Tx_Regulator"/>
</dbReference>
<dbReference type="Gene3D" id="1.10.10.60">
    <property type="entry name" value="Homeodomain-like"/>
    <property type="match status" value="1"/>
</dbReference>
<name>G8PBH8_PEDCP</name>